<dbReference type="AlphaFoldDB" id="A0AA86IVB5"/>
<keyword evidence="1" id="KW-1133">Transmembrane helix</keyword>
<evidence type="ECO:0000313" key="2">
    <source>
        <dbReference type="EMBL" id="BDT39464.1"/>
    </source>
</evidence>
<keyword evidence="3" id="KW-1185">Reference proteome</keyword>
<feature type="transmembrane region" description="Helical" evidence="1">
    <location>
        <begin position="28"/>
        <end position="48"/>
    </location>
</feature>
<organism evidence="2 3">
    <name type="scientific">Streptomyces yaizuensis</name>
    <dbReference type="NCBI Taxonomy" id="2989713"/>
    <lineage>
        <taxon>Bacteria</taxon>
        <taxon>Bacillati</taxon>
        <taxon>Actinomycetota</taxon>
        <taxon>Actinomycetes</taxon>
        <taxon>Kitasatosporales</taxon>
        <taxon>Streptomycetaceae</taxon>
        <taxon>Streptomyces</taxon>
    </lineage>
</organism>
<protein>
    <submittedName>
        <fullName evidence="2">Uncharacterized protein</fullName>
    </submittedName>
</protein>
<sequence>MRERAPLPFLAWWDRYGTILETTAVTTAYVLAACTSGTILAVAAATLLTGGGHG</sequence>
<evidence type="ECO:0000256" key="1">
    <source>
        <dbReference type="SAM" id="Phobius"/>
    </source>
</evidence>
<dbReference type="EMBL" id="LC735414">
    <property type="protein sequence ID" value="BDT39464.1"/>
    <property type="molecule type" value="Genomic_DNA"/>
</dbReference>
<accession>A0AA86IVB5</accession>
<evidence type="ECO:0000313" key="3">
    <source>
        <dbReference type="Proteomes" id="UP001291653"/>
    </source>
</evidence>
<dbReference type="Proteomes" id="UP001291653">
    <property type="component" value="Plasmid pYSPA8-1"/>
</dbReference>
<dbReference type="RefSeq" id="WP_323451947.1">
    <property type="nucleotide sequence ID" value="NZ_LC735414.1"/>
</dbReference>
<name>A0AA86IVB5_9ACTN</name>
<proteinExistence type="predicted"/>
<keyword evidence="1" id="KW-0812">Transmembrane</keyword>
<keyword evidence="1" id="KW-0472">Membrane</keyword>
<reference evidence="2 3" key="1">
    <citation type="submission" date="2022-10" db="EMBL/GenBank/DDBJ databases">
        <title>Draft genome sequence of Streptomyces sp. YSPA8.</title>
        <authorList>
            <person name="Moriuchi R."/>
            <person name="Dohra H."/>
            <person name="Yamamura H."/>
            <person name="Kodani S."/>
        </authorList>
    </citation>
    <scope>NUCLEOTIDE SEQUENCE [LARGE SCALE GENOMIC DNA]</scope>
    <source>
        <strain evidence="2 3">YSPA8</strain>
        <plasmid evidence="2 3">pYSPA8-1</plasmid>
    </source>
</reference>
<gene>
    <name evidence="2" type="ORF">SYYSPA8_36730</name>
</gene>
<dbReference type="PROSITE" id="PS51257">
    <property type="entry name" value="PROKAR_LIPOPROTEIN"/>
    <property type="match status" value="1"/>
</dbReference>
<keyword evidence="2" id="KW-0614">Plasmid</keyword>
<geneLocation type="plasmid" evidence="2 3">
    <name>pYSPA8-1</name>
</geneLocation>